<accession>N1PWF9</accession>
<reference evidence="1 2" key="2">
    <citation type="journal article" date="2012" name="PLoS Pathog.">
        <title>Diverse lifestyles and strategies of plant pathogenesis encoded in the genomes of eighteen Dothideomycetes fungi.</title>
        <authorList>
            <person name="Ohm R.A."/>
            <person name="Feau N."/>
            <person name="Henrissat B."/>
            <person name="Schoch C.L."/>
            <person name="Horwitz B.A."/>
            <person name="Barry K.W."/>
            <person name="Condon B.J."/>
            <person name="Copeland A.C."/>
            <person name="Dhillon B."/>
            <person name="Glaser F."/>
            <person name="Hesse C.N."/>
            <person name="Kosti I."/>
            <person name="LaButti K."/>
            <person name="Lindquist E.A."/>
            <person name="Lucas S."/>
            <person name="Salamov A.A."/>
            <person name="Bradshaw R.E."/>
            <person name="Ciuffetti L."/>
            <person name="Hamelin R.C."/>
            <person name="Kema G.H.J."/>
            <person name="Lawrence C."/>
            <person name="Scott J.A."/>
            <person name="Spatafora J.W."/>
            <person name="Turgeon B.G."/>
            <person name="de Wit P.J.G.M."/>
            <person name="Zhong S."/>
            <person name="Goodwin S.B."/>
            <person name="Grigoriev I.V."/>
        </authorList>
    </citation>
    <scope>NUCLEOTIDE SEQUENCE [LARGE SCALE GENOMIC DNA]</scope>
    <source>
        <strain evidence="2">NZE10 / CBS 128990</strain>
    </source>
</reference>
<dbReference type="HOGENOM" id="CLU_2250065_0_0_1"/>
<name>N1PWF9_DOTSN</name>
<dbReference type="InterPro" id="IPR036291">
    <property type="entry name" value="NAD(P)-bd_dom_sf"/>
</dbReference>
<gene>
    <name evidence="1" type="ORF">DOTSEDRAFT_21117</name>
</gene>
<protein>
    <recommendedName>
        <fullName evidence="3">Thioester reductase (TE) domain-containing protein</fullName>
    </recommendedName>
</protein>
<evidence type="ECO:0000313" key="2">
    <source>
        <dbReference type="Proteomes" id="UP000016933"/>
    </source>
</evidence>
<proteinExistence type="predicted"/>
<organism evidence="1 2">
    <name type="scientific">Dothistroma septosporum (strain NZE10 / CBS 128990)</name>
    <name type="common">Red band needle blight fungus</name>
    <name type="synonym">Mycosphaerella pini</name>
    <dbReference type="NCBI Taxonomy" id="675120"/>
    <lineage>
        <taxon>Eukaryota</taxon>
        <taxon>Fungi</taxon>
        <taxon>Dikarya</taxon>
        <taxon>Ascomycota</taxon>
        <taxon>Pezizomycotina</taxon>
        <taxon>Dothideomycetes</taxon>
        <taxon>Dothideomycetidae</taxon>
        <taxon>Mycosphaerellales</taxon>
        <taxon>Mycosphaerellaceae</taxon>
        <taxon>Dothistroma</taxon>
    </lineage>
</organism>
<dbReference type="EMBL" id="KB446536">
    <property type="protein sequence ID" value="EME47323.1"/>
    <property type="molecule type" value="Genomic_DNA"/>
</dbReference>
<dbReference type="OrthoDB" id="2130169at2759"/>
<sequence length="104" mass="11754">MEPAQMWTELLVTPPRERDLSSDEVPTTDMASERTVFLLGATGFVGRFVLEFLRQKYPGHCVHCLLKNATKARADTLRLFNRNMKAIQGTLDEGEIVIRCSKQG</sequence>
<evidence type="ECO:0008006" key="3">
    <source>
        <dbReference type="Google" id="ProtNLM"/>
    </source>
</evidence>
<dbReference type="Gene3D" id="3.40.50.720">
    <property type="entry name" value="NAD(P)-binding Rossmann-like Domain"/>
    <property type="match status" value="1"/>
</dbReference>
<keyword evidence="2" id="KW-1185">Reference proteome</keyword>
<dbReference type="Proteomes" id="UP000016933">
    <property type="component" value="Unassembled WGS sequence"/>
</dbReference>
<evidence type="ECO:0000313" key="1">
    <source>
        <dbReference type="EMBL" id="EME47323.1"/>
    </source>
</evidence>
<dbReference type="AlphaFoldDB" id="N1PWF9"/>
<reference evidence="2" key="1">
    <citation type="journal article" date="2012" name="PLoS Genet.">
        <title>The genomes of the fungal plant pathogens Cladosporium fulvum and Dothistroma septosporum reveal adaptation to different hosts and lifestyles but also signatures of common ancestry.</title>
        <authorList>
            <person name="de Wit P.J.G.M."/>
            <person name="van der Burgt A."/>
            <person name="Oekmen B."/>
            <person name="Stergiopoulos I."/>
            <person name="Abd-Elsalam K.A."/>
            <person name="Aerts A.L."/>
            <person name="Bahkali A.H."/>
            <person name="Beenen H.G."/>
            <person name="Chettri P."/>
            <person name="Cox M.P."/>
            <person name="Datema E."/>
            <person name="de Vries R.P."/>
            <person name="Dhillon B."/>
            <person name="Ganley A.R."/>
            <person name="Griffiths S.A."/>
            <person name="Guo Y."/>
            <person name="Hamelin R.C."/>
            <person name="Henrissat B."/>
            <person name="Kabir M.S."/>
            <person name="Jashni M.K."/>
            <person name="Kema G."/>
            <person name="Klaubauf S."/>
            <person name="Lapidus A."/>
            <person name="Levasseur A."/>
            <person name="Lindquist E."/>
            <person name="Mehrabi R."/>
            <person name="Ohm R.A."/>
            <person name="Owen T.J."/>
            <person name="Salamov A."/>
            <person name="Schwelm A."/>
            <person name="Schijlen E."/>
            <person name="Sun H."/>
            <person name="van den Burg H.A."/>
            <person name="van Ham R.C.H.J."/>
            <person name="Zhang S."/>
            <person name="Goodwin S.B."/>
            <person name="Grigoriev I.V."/>
            <person name="Collemare J."/>
            <person name="Bradshaw R.E."/>
        </authorList>
    </citation>
    <scope>NUCLEOTIDE SEQUENCE [LARGE SCALE GENOMIC DNA]</scope>
    <source>
        <strain evidence="2">NZE10 / CBS 128990</strain>
    </source>
</reference>
<dbReference type="SUPFAM" id="SSF51735">
    <property type="entry name" value="NAD(P)-binding Rossmann-fold domains"/>
    <property type="match status" value="1"/>
</dbReference>